<reference evidence="2" key="1">
    <citation type="submission" date="2020-07" db="EMBL/GenBank/DDBJ databases">
        <title>Huge and variable diversity of episymbiotic CPR bacteria and DPANN archaea in groundwater ecosystems.</title>
        <authorList>
            <person name="He C.Y."/>
            <person name="Keren R."/>
            <person name="Whittaker M."/>
            <person name="Farag I.F."/>
            <person name="Doudna J."/>
            <person name="Cate J.H.D."/>
            <person name="Banfield J.F."/>
        </authorList>
    </citation>
    <scope>NUCLEOTIDE SEQUENCE</scope>
    <source>
        <strain evidence="2">NC_groundwater_17_Pr7_B-0.1um_64_12</strain>
    </source>
</reference>
<dbReference type="PANTHER" id="PTHR37309:SF1">
    <property type="entry name" value="SLR0284 PROTEIN"/>
    <property type="match status" value="1"/>
</dbReference>
<dbReference type="AlphaFoldDB" id="A0A931LX55"/>
<keyword evidence="1" id="KW-0472">Membrane</keyword>
<dbReference type="PANTHER" id="PTHR37309">
    <property type="entry name" value="SLR0284 PROTEIN"/>
    <property type="match status" value="1"/>
</dbReference>
<accession>A0A931LX55</accession>
<keyword evidence="1" id="KW-1133">Transmembrane helix</keyword>
<feature type="transmembrane region" description="Helical" evidence="1">
    <location>
        <begin position="103"/>
        <end position="125"/>
    </location>
</feature>
<protein>
    <submittedName>
        <fullName evidence="2">Phage holin family protein</fullName>
    </submittedName>
</protein>
<name>A0A931LX55_FIMGI</name>
<dbReference type="Pfam" id="PF04020">
    <property type="entry name" value="Phage_holin_4_2"/>
    <property type="match status" value="1"/>
</dbReference>
<feature type="transmembrane region" description="Helical" evidence="1">
    <location>
        <begin position="42"/>
        <end position="60"/>
    </location>
</feature>
<evidence type="ECO:0000313" key="2">
    <source>
        <dbReference type="EMBL" id="MBI1757431.1"/>
    </source>
</evidence>
<organism evidence="2 3">
    <name type="scientific">Fimbriimonas ginsengisoli</name>
    <dbReference type="NCBI Taxonomy" id="1005039"/>
    <lineage>
        <taxon>Bacteria</taxon>
        <taxon>Bacillati</taxon>
        <taxon>Armatimonadota</taxon>
        <taxon>Fimbriimonadia</taxon>
        <taxon>Fimbriimonadales</taxon>
        <taxon>Fimbriimonadaceae</taxon>
        <taxon>Fimbriimonas</taxon>
    </lineage>
</organism>
<comment type="caution">
    <text evidence="2">The sequence shown here is derived from an EMBL/GenBank/DDBJ whole genome shotgun (WGS) entry which is preliminary data.</text>
</comment>
<dbReference type="EMBL" id="JACOSL010000062">
    <property type="protein sequence ID" value="MBI1757431.1"/>
    <property type="molecule type" value="Genomic_DNA"/>
</dbReference>
<feature type="transmembrane region" description="Helical" evidence="1">
    <location>
        <begin position="67"/>
        <end position="88"/>
    </location>
</feature>
<evidence type="ECO:0000256" key="1">
    <source>
        <dbReference type="SAM" id="Phobius"/>
    </source>
</evidence>
<dbReference type="Proteomes" id="UP000727962">
    <property type="component" value="Unassembled WGS sequence"/>
</dbReference>
<keyword evidence="1" id="KW-0812">Transmembrane</keyword>
<evidence type="ECO:0000313" key="3">
    <source>
        <dbReference type="Proteomes" id="UP000727962"/>
    </source>
</evidence>
<proteinExistence type="predicted"/>
<gene>
    <name evidence="2" type="ORF">HYR64_10030</name>
</gene>
<dbReference type="InterPro" id="IPR007165">
    <property type="entry name" value="Phage_holin_4_2"/>
</dbReference>
<sequence>MRKLVLRWILLAFSVVVASYVSQALGLKFAVDVSTFASTVKLFIGVAVLSFLNATVGRLLKFLTLPLSCITLGLFSLVVNAAILWFAASFELGFKIKGTGTEAFLAAFVAAVLISFINGVLGVFLPDDKDE</sequence>